<feature type="chain" id="PRO_5024949896" evidence="1">
    <location>
        <begin position="29"/>
        <end position="106"/>
    </location>
</feature>
<dbReference type="EMBL" id="CP043869">
    <property type="protein sequence ID" value="QEQ97021.1"/>
    <property type="molecule type" value="Genomic_DNA"/>
</dbReference>
<name>A0A5P1RCP2_9GAMM</name>
<dbReference type="OrthoDB" id="7063282at2"/>
<sequence>MSSSLIRKGLALSAASIFAVSLSSSVLAKTPDASTPSQETVCDVLDGKAWGLCNAYCEAIDCDDPNVHASNRACERIATNFERLTGGVFQLPNPFDLESCSVLVPQ</sequence>
<dbReference type="RefSeq" id="WP_138987670.1">
    <property type="nucleotide sequence ID" value="NZ_CP043869.1"/>
</dbReference>
<organism evidence="2 3">
    <name type="scientific">Neptunomonas concharum</name>
    <dbReference type="NCBI Taxonomy" id="1031538"/>
    <lineage>
        <taxon>Bacteria</taxon>
        <taxon>Pseudomonadati</taxon>
        <taxon>Pseudomonadota</taxon>
        <taxon>Gammaproteobacteria</taxon>
        <taxon>Oceanospirillales</taxon>
        <taxon>Oceanospirillaceae</taxon>
        <taxon>Neptunomonas</taxon>
    </lineage>
</organism>
<dbReference type="AlphaFoldDB" id="A0A5P1RCP2"/>
<reference evidence="2 3" key="1">
    <citation type="journal article" date="2019" name="Biochem. Eng. J.">
        <title>Metabolic engineering of the marine bacteria Neptunomonas concharum for the production of acetoin and meso-2,3-butanediol from acetate.</title>
        <authorList>
            <person name="Li W."/>
            <person name="Pu N."/>
            <person name="Liu C.-X."/>
            <person name="Yuan Q.-P."/>
            <person name="Li Z.-J."/>
        </authorList>
    </citation>
    <scope>NUCLEOTIDE SEQUENCE [LARGE SCALE GENOMIC DNA]</scope>
    <source>
        <strain evidence="2 3">JCM17730</strain>
    </source>
</reference>
<evidence type="ECO:0000313" key="3">
    <source>
        <dbReference type="Proteomes" id="UP000324760"/>
    </source>
</evidence>
<gene>
    <name evidence="2" type="ORF">F0U83_09995</name>
</gene>
<feature type="signal peptide" evidence="1">
    <location>
        <begin position="1"/>
        <end position="28"/>
    </location>
</feature>
<protein>
    <submittedName>
        <fullName evidence="2">Uncharacterized protein</fullName>
    </submittedName>
</protein>
<evidence type="ECO:0000313" key="2">
    <source>
        <dbReference type="EMBL" id="QEQ97021.1"/>
    </source>
</evidence>
<keyword evidence="3" id="KW-1185">Reference proteome</keyword>
<accession>A0A5P1RCP2</accession>
<dbReference type="Proteomes" id="UP000324760">
    <property type="component" value="Chromosome"/>
</dbReference>
<evidence type="ECO:0000256" key="1">
    <source>
        <dbReference type="SAM" id="SignalP"/>
    </source>
</evidence>
<dbReference type="KEGG" id="ncu:F0U83_09995"/>
<proteinExistence type="predicted"/>
<keyword evidence="1" id="KW-0732">Signal</keyword>